<evidence type="ECO:0000313" key="3">
    <source>
        <dbReference type="EMBL" id="PNS17058.1"/>
    </source>
</evidence>
<sequence length="1172" mass="132554">MTTRSDGDDASREGISSVSSDSEVPQPGSFAAKLSEMSDMLLDRSSSLRGQQKPFQSFQFFMSDIPQLKAQLKEFGNVVIGTSHALGLLKDVNAVKQNLQDAISKLDDPRTVKERTKMIVESLIKATLELMGSPAGEKLIDALKMLQALPPVAPARVERRLMVPPNPPARITDNTMYQPTKPEFHTWVKFIGHEPKPGVGYRMGSLQDMFIGCSQKLSEAMEQGLAQGRREIDYQEHLRRLEERVDTLSGTRAEQAQQLRDLRSELAKARNERDRLQMAYKERDRAAIEHHNILMDARAAWNDEKRKHEGVVARIDAARVSAQHQQEEALENVQTELNMWQGVAADANCRTPAAMRRFLDQQAEMFATHREQYVTLSRQHDRLQRQLQSSIGDRTNEHVRMRQMFARMMNDSETQQIGTVDMARLASKYRLLAVSRMRAISAHNDTIQRNNERIQQLLHDNQNERDSTAVARRQLDNAITAHRNAQAASQVINTQLTSHLSATNAFTTALQNQITTLETQLATQTQQAQTRQGHTSQLYDQLTSLQNQLDDLRAQGHTAAANHRIAIVELEARIEMGQIHLTQLRAQLQGTIVAGQRLIDQLRFGAQLLLRWLQGHLRAYRGKVRALRMLAYFRDQHLQTTVANHEAEMAVQQNNVDNVTRERDQLRVFMFFALHTMFMQYGQLSVLRKSKLMLRQKWKLAEGNAQRLLIQNQQLQTHRSTAVSELEIIKIELNHYQNKSRVAVEAWAQEKEDMIDLHTLYSDALAEIANLRTFAVNLQQLLTREKLDQARDHEATISEWNKLMTEVVLYDAVRVEENEDHTDISLPTIRPFLIYHGIHPGILQICSESTRTMTPSEPLMPLVDTFVSQDQEHNLDDLEADINEIPHVVDLVEMFLQLSSGAMSNMGALIRCNTHVLELVRRHDRSTGRVAMLISILAHVALHGNNDITLALATSAIASLVACHAVRERSEVQDLVKTGLLAGRNFEELSTISRFACAFLVHSVMDSQRARQVITNAMYDVVHAATSVFGALEASSRKFRSNDLVLRLDKPDALWLVVPCGEKEPVVLRKDESTGTTAVMVGAPALGVTLEVVTATWGRYTLEASRCTLKELTRLLMKHYRHLGVSGRSDLQARPHSVTFLKRPLDVFLKSDDDDDDDKATPGGADDRMDID</sequence>
<accession>A0A2K1QPM3</accession>
<proteinExistence type="predicted"/>
<keyword evidence="3" id="KW-0808">Transferase</keyword>
<feature type="region of interest" description="Disordered" evidence="2">
    <location>
        <begin position="1150"/>
        <end position="1172"/>
    </location>
</feature>
<dbReference type="InParanoid" id="A0A2K1QPM3"/>
<evidence type="ECO:0000256" key="1">
    <source>
        <dbReference type="SAM" id="Coils"/>
    </source>
</evidence>
<feature type="compositionally biased region" description="Basic and acidic residues" evidence="2">
    <location>
        <begin position="1"/>
        <end position="12"/>
    </location>
</feature>
<dbReference type="AlphaFoldDB" id="A0A2K1QPM3"/>
<name>A0A2K1QPM3_9PEZI</name>
<protein>
    <submittedName>
        <fullName evidence="3">Histone acetyltransferase mst1</fullName>
    </submittedName>
</protein>
<keyword evidence="1" id="KW-0175">Coiled coil</keyword>
<organism evidence="3 4">
    <name type="scientific">Sphaceloma murrayae</name>
    <dbReference type="NCBI Taxonomy" id="2082308"/>
    <lineage>
        <taxon>Eukaryota</taxon>
        <taxon>Fungi</taxon>
        <taxon>Dikarya</taxon>
        <taxon>Ascomycota</taxon>
        <taxon>Pezizomycotina</taxon>
        <taxon>Dothideomycetes</taxon>
        <taxon>Dothideomycetidae</taxon>
        <taxon>Myriangiales</taxon>
        <taxon>Elsinoaceae</taxon>
        <taxon>Sphaceloma</taxon>
    </lineage>
</organism>
<dbReference type="Proteomes" id="UP000243797">
    <property type="component" value="Unassembled WGS sequence"/>
</dbReference>
<dbReference type="GO" id="GO:0016740">
    <property type="term" value="F:transferase activity"/>
    <property type="evidence" value="ECO:0007669"/>
    <property type="project" value="UniProtKB-KW"/>
</dbReference>
<feature type="coiled-coil region" evidence="1">
    <location>
        <begin position="238"/>
        <end position="286"/>
    </location>
</feature>
<gene>
    <name evidence="3" type="ORF">CAC42_5022</name>
</gene>
<evidence type="ECO:0000313" key="4">
    <source>
        <dbReference type="Proteomes" id="UP000243797"/>
    </source>
</evidence>
<feature type="compositionally biased region" description="Polar residues" evidence="2">
    <location>
        <begin position="14"/>
        <end position="23"/>
    </location>
</feature>
<dbReference type="EMBL" id="NKHZ01000055">
    <property type="protein sequence ID" value="PNS17058.1"/>
    <property type="molecule type" value="Genomic_DNA"/>
</dbReference>
<reference evidence="3 4" key="1">
    <citation type="submission" date="2017-06" db="EMBL/GenBank/DDBJ databases">
        <title>Draft genome sequence of a variant of Elsinoe murrayae.</title>
        <authorList>
            <person name="Cheng Q."/>
        </authorList>
    </citation>
    <scope>NUCLEOTIDE SEQUENCE [LARGE SCALE GENOMIC DNA]</scope>
    <source>
        <strain evidence="3 4">CQ-2017a</strain>
    </source>
</reference>
<evidence type="ECO:0000256" key="2">
    <source>
        <dbReference type="SAM" id="MobiDB-lite"/>
    </source>
</evidence>
<comment type="caution">
    <text evidence="3">The sequence shown here is derived from an EMBL/GenBank/DDBJ whole genome shotgun (WGS) entry which is preliminary data.</text>
</comment>
<feature type="region of interest" description="Disordered" evidence="2">
    <location>
        <begin position="1"/>
        <end position="30"/>
    </location>
</feature>
<keyword evidence="4" id="KW-1185">Reference proteome</keyword>